<organism evidence="1 2">
    <name type="scientific">Austropuccinia psidii MF-1</name>
    <dbReference type="NCBI Taxonomy" id="1389203"/>
    <lineage>
        <taxon>Eukaryota</taxon>
        <taxon>Fungi</taxon>
        <taxon>Dikarya</taxon>
        <taxon>Basidiomycota</taxon>
        <taxon>Pucciniomycotina</taxon>
        <taxon>Pucciniomycetes</taxon>
        <taxon>Pucciniales</taxon>
        <taxon>Sphaerophragmiaceae</taxon>
        <taxon>Austropuccinia</taxon>
    </lineage>
</organism>
<gene>
    <name evidence="1" type="ORF">O181_100525</name>
</gene>
<proteinExistence type="predicted"/>
<dbReference type="Proteomes" id="UP000765509">
    <property type="component" value="Unassembled WGS sequence"/>
</dbReference>
<evidence type="ECO:0000313" key="2">
    <source>
        <dbReference type="Proteomes" id="UP000765509"/>
    </source>
</evidence>
<comment type="caution">
    <text evidence="1">The sequence shown here is derived from an EMBL/GenBank/DDBJ whole genome shotgun (WGS) entry which is preliminary data.</text>
</comment>
<protein>
    <recommendedName>
        <fullName evidence="3">Reverse transcriptase domain-containing protein</fullName>
    </recommendedName>
</protein>
<evidence type="ECO:0000313" key="1">
    <source>
        <dbReference type="EMBL" id="MBW0560810.1"/>
    </source>
</evidence>
<dbReference type="AlphaFoldDB" id="A0A9Q3PGY4"/>
<accession>A0A9Q3PGY4</accession>
<evidence type="ECO:0008006" key="3">
    <source>
        <dbReference type="Google" id="ProtNLM"/>
    </source>
</evidence>
<dbReference type="OrthoDB" id="2435398at2759"/>
<keyword evidence="2" id="KW-1185">Reference proteome</keyword>
<reference evidence="1" key="1">
    <citation type="submission" date="2021-03" db="EMBL/GenBank/DDBJ databases">
        <title>Draft genome sequence of rust myrtle Austropuccinia psidii MF-1, a brazilian biotype.</title>
        <authorList>
            <person name="Quecine M.C."/>
            <person name="Pachon D.M.R."/>
            <person name="Bonatelli M.L."/>
            <person name="Correr F.H."/>
            <person name="Franceschini L.M."/>
            <person name="Leite T.F."/>
            <person name="Margarido G.R.A."/>
            <person name="Almeida C.A."/>
            <person name="Ferrarezi J.A."/>
            <person name="Labate C.A."/>
        </authorList>
    </citation>
    <scope>NUCLEOTIDE SEQUENCE</scope>
    <source>
        <strain evidence="1">MF-1</strain>
    </source>
</reference>
<name>A0A9Q3PGY4_9BASI</name>
<dbReference type="EMBL" id="AVOT02070073">
    <property type="protein sequence ID" value="MBW0560810.1"/>
    <property type="molecule type" value="Genomic_DNA"/>
</dbReference>
<dbReference type="PANTHER" id="PTHR19446">
    <property type="entry name" value="REVERSE TRANSCRIPTASES"/>
    <property type="match status" value="1"/>
</dbReference>
<sequence>MTIGITNQTKKPRVPWWNDKIKEAISNKNKALKNVKKNKTAEILIELKRLRAKSKFFIKINKKESFIKAQQSTITDQAVVADTIGIFFQENFSDKLYGEKCITEIKIPNETIQIKSSIEPDNLDQINLNLKITMDELKQTLRICNSKSPGPNTIPYSFLYNMATSTKQHLLNIYNHIWKKGQIPIEWKKANIIPILKPGKDKHSPEGYRPISLIARWLKFSKK</sequence>